<accession>A0AAV7MXT0</accession>
<evidence type="ECO:0000256" key="1">
    <source>
        <dbReference type="SAM" id="MobiDB-lite"/>
    </source>
</evidence>
<proteinExistence type="predicted"/>
<comment type="caution">
    <text evidence="2">The sequence shown here is derived from an EMBL/GenBank/DDBJ whole genome shotgun (WGS) entry which is preliminary data.</text>
</comment>
<protein>
    <submittedName>
        <fullName evidence="2">Uncharacterized protein</fullName>
    </submittedName>
</protein>
<gene>
    <name evidence="2" type="ORF">NDU88_005406</name>
</gene>
<dbReference type="EMBL" id="JANPWB010000013">
    <property type="protein sequence ID" value="KAJ1108022.1"/>
    <property type="molecule type" value="Genomic_DNA"/>
</dbReference>
<evidence type="ECO:0000313" key="2">
    <source>
        <dbReference type="EMBL" id="KAJ1108022.1"/>
    </source>
</evidence>
<name>A0AAV7MXT0_PLEWA</name>
<sequence length="130" mass="14407">MNKRVDWALLTLEVEGRADLLQPCALDQAWPPKEKLRRSGKVAPEGSGAEKDYGKAAGRVTTRSQVVWGGLEVMAPSNGGKVTYWLLGPAEWRGVFGMHNRRMLMSKDGHPLHARKSALGLHRARDEVHV</sequence>
<reference evidence="2" key="1">
    <citation type="journal article" date="2022" name="bioRxiv">
        <title>Sequencing and chromosome-scale assembly of the giantPleurodeles waltlgenome.</title>
        <authorList>
            <person name="Brown T."/>
            <person name="Elewa A."/>
            <person name="Iarovenko S."/>
            <person name="Subramanian E."/>
            <person name="Araus A.J."/>
            <person name="Petzold A."/>
            <person name="Susuki M."/>
            <person name="Suzuki K.-i.T."/>
            <person name="Hayashi T."/>
            <person name="Toyoda A."/>
            <person name="Oliveira C."/>
            <person name="Osipova E."/>
            <person name="Leigh N.D."/>
            <person name="Simon A."/>
            <person name="Yun M.H."/>
        </authorList>
    </citation>
    <scope>NUCLEOTIDE SEQUENCE</scope>
    <source>
        <strain evidence="2">20211129_DDA</strain>
        <tissue evidence="2">Liver</tissue>
    </source>
</reference>
<feature type="region of interest" description="Disordered" evidence="1">
    <location>
        <begin position="32"/>
        <end position="56"/>
    </location>
</feature>
<dbReference type="Proteomes" id="UP001066276">
    <property type="component" value="Chromosome 9"/>
</dbReference>
<dbReference type="AlphaFoldDB" id="A0AAV7MXT0"/>
<evidence type="ECO:0000313" key="3">
    <source>
        <dbReference type="Proteomes" id="UP001066276"/>
    </source>
</evidence>
<keyword evidence="3" id="KW-1185">Reference proteome</keyword>
<organism evidence="2 3">
    <name type="scientific">Pleurodeles waltl</name>
    <name type="common">Iberian ribbed newt</name>
    <dbReference type="NCBI Taxonomy" id="8319"/>
    <lineage>
        <taxon>Eukaryota</taxon>
        <taxon>Metazoa</taxon>
        <taxon>Chordata</taxon>
        <taxon>Craniata</taxon>
        <taxon>Vertebrata</taxon>
        <taxon>Euteleostomi</taxon>
        <taxon>Amphibia</taxon>
        <taxon>Batrachia</taxon>
        <taxon>Caudata</taxon>
        <taxon>Salamandroidea</taxon>
        <taxon>Salamandridae</taxon>
        <taxon>Pleurodelinae</taxon>
        <taxon>Pleurodeles</taxon>
    </lineage>
</organism>